<evidence type="ECO:0000313" key="4">
    <source>
        <dbReference type="Proteomes" id="UP000182932"/>
    </source>
</evidence>
<feature type="region of interest" description="Disordered" evidence="1">
    <location>
        <begin position="1"/>
        <end position="29"/>
    </location>
</feature>
<accession>A0A975WFI8</accession>
<organism evidence="3 4">
    <name type="scientific">Marinovum algicola</name>
    <dbReference type="NCBI Taxonomy" id="42444"/>
    <lineage>
        <taxon>Bacteria</taxon>
        <taxon>Pseudomonadati</taxon>
        <taxon>Pseudomonadota</taxon>
        <taxon>Alphaproteobacteria</taxon>
        <taxon>Rhodobacterales</taxon>
        <taxon>Roseobacteraceae</taxon>
        <taxon>Marinovum</taxon>
    </lineage>
</organism>
<dbReference type="InterPro" id="IPR009270">
    <property type="entry name" value="DUF927"/>
</dbReference>
<keyword evidence="4" id="KW-1185">Reference proteome</keyword>
<dbReference type="Pfam" id="PF06048">
    <property type="entry name" value="DUF927"/>
    <property type="match status" value="1"/>
</dbReference>
<evidence type="ECO:0000256" key="1">
    <source>
        <dbReference type="SAM" id="MobiDB-lite"/>
    </source>
</evidence>
<proteinExistence type="predicted"/>
<dbReference type="Proteomes" id="UP000182932">
    <property type="component" value="Unassembled WGS sequence"/>
</dbReference>
<name>A0A975WFI8_9RHOB</name>
<dbReference type="GeneID" id="80821225"/>
<reference evidence="3 4" key="1">
    <citation type="submission" date="2016-10" db="EMBL/GenBank/DDBJ databases">
        <authorList>
            <person name="Varghese N."/>
            <person name="Submissions S."/>
        </authorList>
    </citation>
    <scope>NUCLEOTIDE SEQUENCE [LARGE SCALE GENOMIC DNA]</scope>
    <source>
        <strain evidence="3 4">FF3</strain>
    </source>
</reference>
<dbReference type="AlphaFoldDB" id="A0A975WFI8"/>
<evidence type="ECO:0000259" key="2">
    <source>
        <dbReference type="Pfam" id="PF06048"/>
    </source>
</evidence>
<gene>
    <name evidence="3" type="ORF">SAMN04487940_1401</name>
</gene>
<protein>
    <submittedName>
        <fullName evidence="3">Uncharcterized protein, DUF927 family</fullName>
    </submittedName>
</protein>
<evidence type="ECO:0000313" key="3">
    <source>
        <dbReference type="EMBL" id="SEK11577.1"/>
    </source>
</evidence>
<dbReference type="RefSeq" id="WP_074840448.1">
    <property type="nucleotide sequence ID" value="NZ_FNYY01000040.1"/>
</dbReference>
<dbReference type="EMBL" id="FNYY01000040">
    <property type="protein sequence ID" value="SEK11577.1"/>
    <property type="molecule type" value="Genomic_DNA"/>
</dbReference>
<comment type="caution">
    <text evidence="3">The sequence shown here is derived from an EMBL/GenBank/DDBJ whole genome shotgun (WGS) entry which is preliminary data.</text>
</comment>
<sequence length="582" mass="63566">MHQPTFAMQATEARGAATDPANGPFKPERGLPEDFFQKEDGIYMTVKDPTDKGAPLRVCSPLQVKGWCRDSQGTGWGMVVTVKDPDGRWHEAILDASQVQRRAPAALEPLFDLGLQLGEIEKADKTVLRILASWCTVSRYERTDRLGWIGADFDAFVLGSGDVIGESQAISDGVSKAVAEAMHTRGTLEEWKRDVAECCAGNPLMVLALSTAFSGPLLSIMGAEGGGFHFRGPSSCGKSTLLRAAVSVWGAPDFKQSWRGTDNGIEAIAAACNNTLLALDELHEVDARIAGEIVYMLANGRGKARMGRSASADRRLRWTVPVLSSGELSLEDHMGSANRNVTAGQEVRLIDLDGGSRRFGAFDCLHGAASGRDFADSLQEAAAASYGLAGPAFVEWLMARSDKVEKWHGTMKQLCHIYTKDLDLASDGQAHRVLNKFAVAGLAGEMATSAGLTGWNRREAWDAAMGLFRSWYEERGGKTAAQVREAINRTATYLAANATRFKEVGSAETADAGWRDQDWFYIKPDRWREIHTGFDPQEAARLHKSKDLLRLRLSDALQYKMPRAVPNRPRVYAVRATVLSEN</sequence>
<feature type="domain" description="DUF927" evidence="2">
    <location>
        <begin position="37"/>
        <end position="312"/>
    </location>
</feature>